<keyword evidence="1" id="KW-0812">Transmembrane</keyword>
<dbReference type="AlphaFoldDB" id="A0A5R9C6T1"/>
<evidence type="ECO:0008006" key="4">
    <source>
        <dbReference type="Google" id="ProtNLM"/>
    </source>
</evidence>
<evidence type="ECO:0000313" key="3">
    <source>
        <dbReference type="Proteomes" id="UP000307201"/>
    </source>
</evidence>
<comment type="caution">
    <text evidence="2">The sequence shown here is derived from an EMBL/GenBank/DDBJ whole genome shotgun (WGS) entry which is preliminary data.</text>
</comment>
<evidence type="ECO:0000256" key="1">
    <source>
        <dbReference type="SAM" id="Phobius"/>
    </source>
</evidence>
<accession>A0A5R9C6T1</accession>
<proteinExistence type="predicted"/>
<dbReference type="RefSeq" id="WP_138471042.1">
    <property type="nucleotide sequence ID" value="NZ_VBTE01000005.1"/>
</dbReference>
<sequence>MNVLFARLKRVLLLKWYSFILVFSSILYGYQIIDQPEIVEQYRVYQVISTVASPWMLGLIFIGLGCIKLVGIATDNLVMKRYSVVALACVWSIFCVSFLFSSLANTVWIYSLSITMLAIGIAMREV</sequence>
<dbReference type="EMBL" id="VBTE01000005">
    <property type="protein sequence ID" value="TLQ08848.1"/>
    <property type="molecule type" value="Genomic_DNA"/>
</dbReference>
<feature type="transmembrane region" description="Helical" evidence="1">
    <location>
        <begin position="82"/>
        <end position="101"/>
    </location>
</feature>
<evidence type="ECO:0000313" key="2">
    <source>
        <dbReference type="EMBL" id="TLQ08848.1"/>
    </source>
</evidence>
<gene>
    <name evidence="2" type="ORF">FEZ48_02890</name>
</gene>
<reference evidence="2 3" key="1">
    <citation type="submission" date="2019-05" db="EMBL/GenBank/DDBJ databases">
        <title>The metagenome of a microbial culture collection derived from dairy environment covers the genomic content of the human microbiome.</title>
        <authorList>
            <person name="Roder T."/>
            <person name="Wuthrich D."/>
            <person name="Sattari Z."/>
            <person name="Von Ah U."/>
            <person name="Bar C."/>
            <person name="Ronchi F."/>
            <person name="Macpherson A.J."/>
            <person name="Ganal-Vonarburg S.C."/>
            <person name="Bruggmann R."/>
            <person name="Vergeres G."/>
        </authorList>
    </citation>
    <scope>NUCLEOTIDE SEQUENCE [LARGE SCALE GENOMIC DNA]</scope>
    <source>
        <strain evidence="2 3">FAM 24235</strain>
    </source>
</reference>
<organism evidence="2 3">
    <name type="scientific">Marinilactibacillus psychrotolerans</name>
    <dbReference type="NCBI Taxonomy" id="191770"/>
    <lineage>
        <taxon>Bacteria</taxon>
        <taxon>Bacillati</taxon>
        <taxon>Bacillota</taxon>
        <taxon>Bacilli</taxon>
        <taxon>Lactobacillales</taxon>
        <taxon>Carnobacteriaceae</taxon>
        <taxon>Marinilactibacillus</taxon>
    </lineage>
</organism>
<keyword evidence="1" id="KW-0472">Membrane</keyword>
<keyword evidence="1" id="KW-1133">Transmembrane helix</keyword>
<feature type="transmembrane region" description="Helical" evidence="1">
    <location>
        <begin position="12"/>
        <end position="33"/>
    </location>
</feature>
<feature type="transmembrane region" description="Helical" evidence="1">
    <location>
        <begin position="45"/>
        <end position="70"/>
    </location>
</feature>
<feature type="transmembrane region" description="Helical" evidence="1">
    <location>
        <begin position="107"/>
        <end position="123"/>
    </location>
</feature>
<name>A0A5R9C6T1_9LACT</name>
<dbReference type="Proteomes" id="UP000307201">
    <property type="component" value="Unassembled WGS sequence"/>
</dbReference>
<protein>
    <recommendedName>
        <fullName evidence="4">MFS transporter</fullName>
    </recommendedName>
</protein>